<evidence type="ECO:0000313" key="8">
    <source>
        <dbReference type="Proteomes" id="UP000178534"/>
    </source>
</evidence>
<evidence type="ECO:0000259" key="6">
    <source>
        <dbReference type="PROSITE" id="PS51160"/>
    </source>
</evidence>
<dbReference type="Proteomes" id="UP000178534">
    <property type="component" value="Unassembled WGS sequence"/>
</dbReference>
<dbReference type="InterPro" id="IPR036046">
    <property type="entry name" value="Acylphosphatase-like_dom_sf"/>
</dbReference>
<dbReference type="STRING" id="1798665.A2942_00400"/>
<evidence type="ECO:0000256" key="4">
    <source>
        <dbReference type="PROSITE-ProRule" id="PRU00520"/>
    </source>
</evidence>
<keyword evidence="4" id="KW-0378">Hydrolase</keyword>
<dbReference type="PROSITE" id="PS51160">
    <property type="entry name" value="ACYLPHOSPHATASE_3"/>
    <property type="match status" value="1"/>
</dbReference>
<dbReference type="EMBL" id="MHLP01000039">
    <property type="protein sequence ID" value="OGZ11241.1"/>
    <property type="molecule type" value="Genomic_DNA"/>
</dbReference>
<comment type="similarity">
    <text evidence="1 5">Belongs to the acylphosphatase family.</text>
</comment>
<evidence type="ECO:0000256" key="3">
    <source>
        <dbReference type="ARBA" id="ARBA00047645"/>
    </source>
</evidence>
<comment type="catalytic activity">
    <reaction evidence="3 4">
        <text>an acyl phosphate + H2O = a carboxylate + phosphate + H(+)</text>
        <dbReference type="Rhea" id="RHEA:14965"/>
        <dbReference type="ChEBI" id="CHEBI:15377"/>
        <dbReference type="ChEBI" id="CHEBI:15378"/>
        <dbReference type="ChEBI" id="CHEBI:29067"/>
        <dbReference type="ChEBI" id="CHEBI:43474"/>
        <dbReference type="ChEBI" id="CHEBI:59918"/>
        <dbReference type="EC" id="3.6.1.7"/>
    </reaction>
</comment>
<evidence type="ECO:0000256" key="1">
    <source>
        <dbReference type="ARBA" id="ARBA00005614"/>
    </source>
</evidence>
<organism evidence="7 8">
    <name type="scientific">Candidatus Lloydbacteria bacterium RIFCSPLOWO2_01_FULL_50_20</name>
    <dbReference type="NCBI Taxonomy" id="1798665"/>
    <lineage>
        <taxon>Bacteria</taxon>
        <taxon>Candidatus Lloydiibacteriota</taxon>
    </lineage>
</organism>
<evidence type="ECO:0000313" key="7">
    <source>
        <dbReference type="EMBL" id="OGZ11241.1"/>
    </source>
</evidence>
<dbReference type="InterPro" id="IPR020456">
    <property type="entry name" value="Acylphosphatase"/>
</dbReference>
<evidence type="ECO:0000256" key="5">
    <source>
        <dbReference type="RuleBase" id="RU004168"/>
    </source>
</evidence>
<name>A0A1G2DE62_9BACT</name>
<feature type="active site" evidence="4">
    <location>
        <position position="37"/>
    </location>
</feature>
<comment type="caution">
    <text evidence="7">The sequence shown here is derived from an EMBL/GenBank/DDBJ whole genome shotgun (WGS) entry which is preliminary data.</text>
</comment>
<sequence>MKKRIECSVSGRVQMVMYRDFAARRARSSDLVGEVENKADGTVFVVAEGEEEKLKAYIEELKKGPLLAHVNHVDVTWGMPGGEFKDFTLLY</sequence>
<dbReference type="GO" id="GO:0003998">
    <property type="term" value="F:acylphosphatase activity"/>
    <property type="evidence" value="ECO:0007669"/>
    <property type="project" value="UniProtKB-EC"/>
</dbReference>
<proteinExistence type="inferred from homology"/>
<dbReference type="Gene3D" id="3.30.70.100">
    <property type="match status" value="1"/>
</dbReference>
<dbReference type="InterPro" id="IPR001792">
    <property type="entry name" value="Acylphosphatase-like_dom"/>
</dbReference>
<gene>
    <name evidence="7" type="ORF">A2942_00400</name>
</gene>
<reference evidence="7 8" key="1">
    <citation type="journal article" date="2016" name="Nat. Commun.">
        <title>Thousands of microbial genomes shed light on interconnected biogeochemical processes in an aquifer system.</title>
        <authorList>
            <person name="Anantharaman K."/>
            <person name="Brown C.T."/>
            <person name="Hug L.A."/>
            <person name="Sharon I."/>
            <person name="Castelle C.J."/>
            <person name="Probst A.J."/>
            <person name="Thomas B.C."/>
            <person name="Singh A."/>
            <person name="Wilkins M.J."/>
            <person name="Karaoz U."/>
            <person name="Brodie E.L."/>
            <person name="Williams K.H."/>
            <person name="Hubbard S.S."/>
            <person name="Banfield J.F."/>
        </authorList>
    </citation>
    <scope>NUCLEOTIDE SEQUENCE [LARGE SCALE GENOMIC DNA]</scope>
</reference>
<feature type="active site" evidence="4">
    <location>
        <position position="19"/>
    </location>
</feature>
<dbReference type="PANTHER" id="PTHR47268:SF4">
    <property type="entry name" value="ACYLPHOSPHATASE"/>
    <property type="match status" value="1"/>
</dbReference>
<accession>A0A1G2DE62</accession>
<dbReference type="PANTHER" id="PTHR47268">
    <property type="entry name" value="ACYLPHOSPHATASE"/>
    <property type="match status" value="1"/>
</dbReference>
<dbReference type="Pfam" id="PF00708">
    <property type="entry name" value="Acylphosphatase"/>
    <property type="match status" value="1"/>
</dbReference>
<protein>
    <recommendedName>
        <fullName evidence="2 4">acylphosphatase</fullName>
        <ecNumber evidence="2 4">3.6.1.7</ecNumber>
    </recommendedName>
</protein>
<dbReference type="SUPFAM" id="SSF54975">
    <property type="entry name" value="Acylphosphatase/BLUF domain-like"/>
    <property type="match status" value="1"/>
</dbReference>
<dbReference type="AlphaFoldDB" id="A0A1G2DE62"/>
<evidence type="ECO:0000256" key="2">
    <source>
        <dbReference type="ARBA" id="ARBA00012150"/>
    </source>
</evidence>
<feature type="domain" description="Acylphosphatase-like" evidence="6">
    <location>
        <begin position="4"/>
        <end position="91"/>
    </location>
</feature>
<dbReference type="EC" id="3.6.1.7" evidence="2 4"/>